<keyword evidence="4 7" id="KW-0812">Transmembrane</keyword>
<keyword evidence="6 8" id="KW-0472">Membrane</keyword>
<evidence type="ECO:0000256" key="5">
    <source>
        <dbReference type="ARBA" id="ARBA00022989"/>
    </source>
</evidence>
<dbReference type="GO" id="GO:0015254">
    <property type="term" value="F:glycerol channel activity"/>
    <property type="evidence" value="ECO:0007669"/>
    <property type="project" value="TreeGrafter"/>
</dbReference>
<feature type="transmembrane region" description="Helical" evidence="8">
    <location>
        <begin position="338"/>
        <end position="361"/>
    </location>
</feature>
<keyword evidence="3 7" id="KW-0813">Transport</keyword>
<feature type="transmembrane region" description="Helical" evidence="8">
    <location>
        <begin position="91"/>
        <end position="116"/>
    </location>
</feature>
<dbReference type="OrthoDB" id="3222at2759"/>
<comment type="caution">
    <text evidence="9">The sequence shown here is derived from an EMBL/GenBank/DDBJ whole genome shotgun (WGS) entry which is preliminary data.</text>
</comment>
<feature type="transmembrane region" description="Helical" evidence="8">
    <location>
        <begin position="280"/>
        <end position="304"/>
    </location>
</feature>
<proteinExistence type="inferred from homology"/>
<dbReference type="InterPro" id="IPR050363">
    <property type="entry name" value="MIP/Aquaporin"/>
</dbReference>
<evidence type="ECO:0000256" key="4">
    <source>
        <dbReference type="ARBA" id="ARBA00022692"/>
    </source>
</evidence>
<feature type="transmembrane region" description="Helical" evidence="8">
    <location>
        <begin position="21"/>
        <end position="41"/>
    </location>
</feature>
<dbReference type="EMBL" id="LSSM01007523">
    <property type="protein sequence ID" value="OMJ07960.1"/>
    <property type="molecule type" value="Genomic_DNA"/>
</dbReference>
<dbReference type="AlphaFoldDB" id="A0A1R1X006"/>
<name>A0A1R1X006_9FUNG</name>
<dbReference type="Proteomes" id="UP000187429">
    <property type="component" value="Unassembled WGS sequence"/>
</dbReference>
<dbReference type="PANTHER" id="PTHR43829">
    <property type="entry name" value="AQUAPORIN OR AQUAGLYCEROPORIN RELATED"/>
    <property type="match status" value="1"/>
</dbReference>
<feature type="transmembrane region" description="Helical" evidence="8">
    <location>
        <begin position="246"/>
        <end position="268"/>
    </location>
</feature>
<keyword evidence="5 8" id="KW-1133">Transmembrane helix</keyword>
<evidence type="ECO:0000256" key="8">
    <source>
        <dbReference type="SAM" id="Phobius"/>
    </source>
</evidence>
<comment type="similarity">
    <text evidence="2 7">Belongs to the MIP/aquaporin (TC 1.A.8) family.</text>
</comment>
<keyword evidence="10" id="KW-1185">Reference proteome</keyword>
<evidence type="ECO:0000313" key="10">
    <source>
        <dbReference type="Proteomes" id="UP000187429"/>
    </source>
</evidence>
<dbReference type="PANTHER" id="PTHR43829:SF9">
    <property type="entry name" value="AQUAPORIN-9"/>
    <property type="match status" value="1"/>
</dbReference>
<sequence>MSRKGNIKSSASNILPYFAEFIGTFVFVFLSNAITIQQLTIPSGTTFSYFAVCFGHGLALMLGIFIAGGLSGGHLNPVLSLCFATFRKFKWINMLVYWVVQVSAAILAEFLAYTVFFHKLKNITRLNFTGQLISTNNLSNAASTSLAYINGTLFLLNDSNSAQNAFDLLSSSSVSVPGSLRGNPPILSNVLFRNLGAKGTFFNSLLTVSNIKNNYTVISEINNSVNSTSPVSLAAAASKNFDLTGAIGSLFLSELVGTLFLIVGIFAITDIKNSSSRRSAPLNIGMVYFGCKLVFGLSSCGSFFNPAIDISSRLLGLMFFKNYSSGVSALANFSLYPIYLIATLLGPFVGGFLGACFYETLTWSDEEHRIKIGDK</sequence>
<evidence type="ECO:0000256" key="6">
    <source>
        <dbReference type="ARBA" id="ARBA00023136"/>
    </source>
</evidence>
<reference evidence="10" key="1">
    <citation type="submission" date="2017-01" db="EMBL/GenBank/DDBJ databases">
        <authorList>
            <person name="Wang Y."/>
            <person name="White M."/>
            <person name="Kvist S."/>
            <person name="Moncalvo J.-M."/>
        </authorList>
    </citation>
    <scope>NUCLEOTIDE SEQUENCE [LARGE SCALE GENOMIC DNA]</scope>
    <source>
        <strain evidence="10">ID-206-W2</strain>
    </source>
</reference>
<evidence type="ECO:0000256" key="7">
    <source>
        <dbReference type="RuleBase" id="RU000477"/>
    </source>
</evidence>
<dbReference type="GO" id="GO:0005886">
    <property type="term" value="C:plasma membrane"/>
    <property type="evidence" value="ECO:0007669"/>
    <property type="project" value="TreeGrafter"/>
</dbReference>
<dbReference type="PRINTS" id="PR00783">
    <property type="entry name" value="MINTRINSICP"/>
</dbReference>
<dbReference type="InterPro" id="IPR023271">
    <property type="entry name" value="Aquaporin-like"/>
</dbReference>
<organism evidence="9 10">
    <name type="scientific">Smittium culicis</name>
    <dbReference type="NCBI Taxonomy" id="133412"/>
    <lineage>
        <taxon>Eukaryota</taxon>
        <taxon>Fungi</taxon>
        <taxon>Fungi incertae sedis</taxon>
        <taxon>Zoopagomycota</taxon>
        <taxon>Kickxellomycotina</taxon>
        <taxon>Harpellomycetes</taxon>
        <taxon>Harpellales</taxon>
        <taxon>Legeriomycetaceae</taxon>
        <taxon>Smittium</taxon>
    </lineage>
</organism>
<dbReference type="Gene3D" id="1.20.1080.10">
    <property type="entry name" value="Glycerol uptake facilitator protein"/>
    <property type="match status" value="2"/>
</dbReference>
<dbReference type="SUPFAM" id="SSF81338">
    <property type="entry name" value="Aquaporin-like"/>
    <property type="match status" value="2"/>
</dbReference>
<evidence type="ECO:0000256" key="1">
    <source>
        <dbReference type="ARBA" id="ARBA00004141"/>
    </source>
</evidence>
<dbReference type="InterPro" id="IPR000425">
    <property type="entry name" value="MIP"/>
</dbReference>
<gene>
    <name evidence="9" type="ORF">AYI69_g11246</name>
</gene>
<evidence type="ECO:0000256" key="3">
    <source>
        <dbReference type="ARBA" id="ARBA00022448"/>
    </source>
</evidence>
<dbReference type="Pfam" id="PF00230">
    <property type="entry name" value="MIP"/>
    <property type="match status" value="2"/>
</dbReference>
<comment type="subcellular location">
    <subcellularLocation>
        <location evidence="1">Membrane</location>
        <topology evidence="1">Multi-pass membrane protein</topology>
    </subcellularLocation>
</comment>
<evidence type="ECO:0000256" key="2">
    <source>
        <dbReference type="ARBA" id="ARBA00006175"/>
    </source>
</evidence>
<accession>A0A1R1X006</accession>
<feature type="transmembrane region" description="Helical" evidence="8">
    <location>
        <begin position="47"/>
        <end position="70"/>
    </location>
</feature>
<evidence type="ECO:0000313" key="9">
    <source>
        <dbReference type="EMBL" id="OMJ07960.1"/>
    </source>
</evidence>
<protein>
    <submittedName>
        <fullName evidence="9">Putative membrane protein</fullName>
    </submittedName>
</protein>